<evidence type="ECO:0000313" key="3">
    <source>
        <dbReference type="Proteomes" id="UP000821866"/>
    </source>
</evidence>
<accession>A0A9J6D0U4</accession>
<dbReference type="AlphaFoldDB" id="A0A9J6D0U4"/>
<dbReference type="EMBL" id="JABSTU010003822">
    <property type="protein sequence ID" value="KAH7964597.1"/>
    <property type="molecule type" value="Genomic_DNA"/>
</dbReference>
<comment type="caution">
    <text evidence="2">The sequence shown here is derived from an EMBL/GenBank/DDBJ whole genome shotgun (WGS) entry which is preliminary data.</text>
</comment>
<keyword evidence="3" id="KW-1185">Reference proteome</keyword>
<reference evidence="2" key="1">
    <citation type="journal article" date="2020" name="Cell">
        <title>Large-Scale Comparative Analyses of Tick Genomes Elucidate Their Genetic Diversity and Vector Capacities.</title>
        <authorList>
            <consortium name="Tick Genome and Microbiome Consortium (TIGMIC)"/>
            <person name="Jia N."/>
            <person name="Wang J."/>
            <person name="Shi W."/>
            <person name="Du L."/>
            <person name="Sun Y."/>
            <person name="Zhan W."/>
            <person name="Jiang J.F."/>
            <person name="Wang Q."/>
            <person name="Zhang B."/>
            <person name="Ji P."/>
            <person name="Bell-Sakyi L."/>
            <person name="Cui X.M."/>
            <person name="Yuan T.T."/>
            <person name="Jiang B.G."/>
            <person name="Yang W.F."/>
            <person name="Lam T.T."/>
            <person name="Chang Q.C."/>
            <person name="Ding S.J."/>
            <person name="Wang X.J."/>
            <person name="Zhu J.G."/>
            <person name="Ruan X.D."/>
            <person name="Zhao L."/>
            <person name="Wei J.T."/>
            <person name="Ye R.Z."/>
            <person name="Que T.C."/>
            <person name="Du C.H."/>
            <person name="Zhou Y.H."/>
            <person name="Cheng J.X."/>
            <person name="Dai P.F."/>
            <person name="Guo W.B."/>
            <person name="Han X.H."/>
            <person name="Huang E.J."/>
            <person name="Li L.F."/>
            <person name="Wei W."/>
            <person name="Gao Y.C."/>
            <person name="Liu J.Z."/>
            <person name="Shao H.Z."/>
            <person name="Wang X."/>
            <person name="Wang C.C."/>
            <person name="Yang T.C."/>
            <person name="Huo Q.B."/>
            <person name="Li W."/>
            <person name="Chen H.Y."/>
            <person name="Chen S.E."/>
            <person name="Zhou L.G."/>
            <person name="Ni X.B."/>
            <person name="Tian J.H."/>
            <person name="Sheng Y."/>
            <person name="Liu T."/>
            <person name="Pan Y.S."/>
            <person name="Xia L.Y."/>
            <person name="Li J."/>
            <person name="Zhao F."/>
            <person name="Cao W.C."/>
        </authorList>
    </citation>
    <scope>NUCLEOTIDE SEQUENCE</scope>
    <source>
        <strain evidence="2">Rmic-2018</strain>
    </source>
</reference>
<sequence>MSANNSNTSVSKEDATEGNVTIASSEQIIDEEDSLVDEYLRHVLSLDPEAMEQLSVLDQEGTRAPTNSATSVEARTPELPAALGPTLRFRVDSNAAYAKSRSQPTVAAGESFLKSFSFQPRATERSVEYFPGSRYDPMQPLSLARCCISGSAHGLQNPLIHSFLTALSSQ</sequence>
<gene>
    <name evidence="2" type="ORF">HPB51_027165</name>
</gene>
<evidence type="ECO:0000256" key="1">
    <source>
        <dbReference type="SAM" id="MobiDB-lite"/>
    </source>
</evidence>
<feature type="compositionally biased region" description="Polar residues" evidence="1">
    <location>
        <begin position="18"/>
        <end position="27"/>
    </location>
</feature>
<organism evidence="2 3">
    <name type="scientific">Rhipicephalus microplus</name>
    <name type="common">Cattle tick</name>
    <name type="synonym">Boophilus microplus</name>
    <dbReference type="NCBI Taxonomy" id="6941"/>
    <lineage>
        <taxon>Eukaryota</taxon>
        <taxon>Metazoa</taxon>
        <taxon>Ecdysozoa</taxon>
        <taxon>Arthropoda</taxon>
        <taxon>Chelicerata</taxon>
        <taxon>Arachnida</taxon>
        <taxon>Acari</taxon>
        <taxon>Parasitiformes</taxon>
        <taxon>Ixodida</taxon>
        <taxon>Ixodoidea</taxon>
        <taxon>Ixodidae</taxon>
        <taxon>Rhipicephalinae</taxon>
        <taxon>Rhipicephalus</taxon>
        <taxon>Boophilus</taxon>
    </lineage>
</organism>
<proteinExistence type="predicted"/>
<protein>
    <submittedName>
        <fullName evidence="2">Uncharacterized protein</fullName>
    </submittedName>
</protein>
<reference evidence="2" key="2">
    <citation type="submission" date="2021-09" db="EMBL/GenBank/DDBJ databases">
        <authorList>
            <person name="Jia N."/>
            <person name="Wang J."/>
            <person name="Shi W."/>
            <person name="Du L."/>
            <person name="Sun Y."/>
            <person name="Zhan W."/>
            <person name="Jiang J."/>
            <person name="Wang Q."/>
            <person name="Zhang B."/>
            <person name="Ji P."/>
            <person name="Sakyi L.B."/>
            <person name="Cui X."/>
            <person name="Yuan T."/>
            <person name="Jiang B."/>
            <person name="Yang W."/>
            <person name="Lam T.T.-Y."/>
            <person name="Chang Q."/>
            <person name="Ding S."/>
            <person name="Wang X."/>
            <person name="Zhu J."/>
            <person name="Ruan X."/>
            <person name="Zhao L."/>
            <person name="Wei J."/>
            <person name="Que T."/>
            <person name="Du C."/>
            <person name="Cheng J."/>
            <person name="Dai P."/>
            <person name="Han X."/>
            <person name="Huang E."/>
            <person name="Gao Y."/>
            <person name="Liu J."/>
            <person name="Shao H."/>
            <person name="Ye R."/>
            <person name="Li L."/>
            <person name="Wei W."/>
            <person name="Wang X."/>
            <person name="Wang C."/>
            <person name="Huo Q."/>
            <person name="Li W."/>
            <person name="Guo W."/>
            <person name="Chen H."/>
            <person name="Chen S."/>
            <person name="Zhou L."/>
            <person name="Zhou L."/>
            <person name="Ni X."/>
            <person name="Tian J."/>
            <person name="Zhou Y."/>
            <person name="Sheng Y."/>
            <person name="Liu T."/>
            <person name="Pan Y."/>
            <person name="Xia L."/>
            <person name="Li J."/>
            <person name="Zhao F."/>
            <person name="Cao W."/>
        </authorList>
    </citation>
    <scope>NUCLEOTIDE SEQUENCE</scope>
    <source>
        <strain evidence="2">Rmic-2018</strain>
        <tissue evidence="2">Larvae</tissue>
    </source>
</reference>
<feature type="region of interest" description="Disordered" evidence="1">
    <location>
        <begin position="1"/>
        <end position="28"/>
    </location>
</feature>
<dbReference type="Proteomes" id="UP000821866">
    <property type="component" value="Unassembled WGS sequence"/>
</dbReference>
<evidence type="ECO:0000313" key="2">
    <source>
        <dbReference type="EMBL" id="KAH7964597.1"/>
    </source>
</evidence>
<name>A0A9J6D0U4_RHIMP</name>
<feature type="compositionally biased region" description="Polar residues" evidence="1">
    <location>
        <begin position="1"/>
        <end position="10"/>
    </location>
</feature>